<reference evidence="5" key="1">
    <citation type="submission" date="2022-06" db="EMBL/GenBank/DDBJ databases">
        <title>Complete genome sequences of two strains of the flax pathogen Septoria linicola.</title>
        <authorList>
            <person name="Lapalu N."/>
            <person name="Simon A."/>
            <person name="Demenou B."/>
            <person name="Paumier D."/>
            <person name="Guillot M.-P."/>
            <person name="Gout L."/>
            <person name="Valade R."/>
        </authorList>
    </citation>
    <scope>NUCLEOTIDE SEQUENCE</scope>
    <source>
        <strain evidence="5">SE15195</strain>
    </source>
</reference>
<dbReference type="InterPro" id="IPR036770">
    <property type="entry name" value="Ankyrin_rpt-contain_sf"/>
</dbReference>
<feature type="repeat" description="ANK" evidence="2">
    <location>
        <begin position="655"/>
        <end position="690"/>
    </location>
</feature>
<dbReference type="Pfam" id="PF24883">
    <property type="entry name" value="NPHP3_N"/>
    <property type="match status" value="1"/>
</dbReference>
<protein>
    <submittedName>
        <fullName evidence="5">NACHT nucleoside triphosphatase, P-loop containing nucleoside triphosphate hydrolase</fullName>
    </submittedName>
</protein>
<name>A0A9Q9API4_9PEZI</name>
<dbReference type="SMART" id="SM00248">
    <property type="entry name" value="ANK"/>
    <property type="match status" value="5"/>
</dbReference>
<feature type="region of interest" description="Disordered" evidence="3">
    <location>
        <begin position="1"/>
        <end position="22"/>
    </location>
</feature>
<dbReference type="Pfam" id="PF12796">
    <property type="entry name" value="Ank_2"/>
    <property type="match status" value="2"/>
</dbReference>
<keyword evidence="6" id="KW-1185">Reference proteome</keyword>
<feature type="compositionally biased region" description="Polar residues" evidence="3">
    <location>
        <begin position="1"/>
        <end position="16"/>
    </location>
</feature>
<dbReference type="PROSITE" id="PS50088">
    <property type="entry name" value="ANK_REPEAT"/>
    <property type="match status" value="3"/>
</dbReference>
<dbReference type="PROSITE" id="PS50297">
    <property type="entry name" value="ANK_REP_REGION"/>
    <property type="match status" value="3"/>
</dbReference>
<feature type="repeat" description="ANK" evidence="2">
    <location>
        <begin position="589"/>
        <end position="621"/>
    </location>
</feature>
<dbReference type="InterPro" id="IPR056884">
    <property type="entry name" value="NPHP3-like_N"/>
</dbReference>
<proteinExistence type="predicted"/>
<evidence type="ECO:0000256" key="2">
    <source>
        <dbReference type="PROSITE-ProRule" id="PRU00023"/>
    </source>
</evidence>
<feature type="domain" description="Nephrocystin 3-like N-terminal" evidence="4">
    <location>
        <begin position="78"/>
        <end position="216"/>
    </location>
</feature>
<dbReference type="Proteomes" id="UP001056384">
    <property type="component" value="Chromosome 4"/>
</dbReference>
<accession>A0A9Q9API4</accession>
<dbReference type="SUPFAM" id="SSF48403">
    <property type="entry name" value="Ankyrin repeat"/>
    <property type="match status" value="1"/>
</dbReference>
<evidence type="ECO:0000313" key="5">
    <source>
        <dbReference type="EMBL" id="USW52700.1"/>
    </source>
</evidence>
<dbReference type="InterPro" id="IPR002110">
    <property type="entry name" value="Ankyrin_rpt"/>
</dbReference>
<feature type="repeat" description="ANK" evidence="2">
    <location>
        <begin position="725"/>
        <end position="765"/>
    </location>
</feature>
<sequence length="859" mass="95917">MARSTADTQGSTTSNYGAIDAGDSSTLHNGHVYNDNRTVHHQAQVEDDVAVMRAALFETDPEVDRQNLMHVKGNRVAGTCQWNLKNERYLAWMRGEFLVLTITGGPGKGKSMLADFVISELEKDATDKSALTYFFCLNDDVKRNNINSVLRGLLYHLIRTRPTLSRRLPSHFFYRERTRSAVTSPDSLWSALISMTSGATAITCVLDGLDECSDDTYFFLSDKLKRSGIVGPRVVLFTRPIHVLRLLPEIQLDPENSIYTGRDIALFIEEKLAELGSRICITDEFKSCLSETLARRARGTFLWIGFAVNEVLKQKSQTGGEICLSQLPAGLPAFYGRMLHQIRSEMESRCLCLLRWVAMALRPLSITEMAGVFFSDVRGPPSASQKSMIGDLVNECGSILMLKTRYSDDARYLYPGRLRYFDQHDTCIVLVHQSARDYLLRAEPDSEPGLEYWRLSAVKTNVQVLQACVACVERSVYREKMVEIPDLRNDEFQNSQSALLYYAADYIDMHAKLIPCTASAVFSKLFFSRPQYAARENWFDAIYRGKRQGWFDLFLLAAFARVVPWMHYLLSQKKQVLELRESVNTVGRSSKTLLMYATANGDVEMVRLLLEFGAGVNAKDQAGWRALHFASTTERPEIMKILLSKQAEPTAVTVDGKTALHIVVSHRGQSAGRLIAYLLEHGAPVDMADQAGMIPLIYAVRNNDFETAKCLLLAGSDTVNKGSPSGSTALHYAVSNALQYPQPERSSDMIKLLLHHGASVNALTIEDSRFPNQLIGDIQWHRLRALLEKSLVHVAQPVCTQICSRVIYGPRDAIYQIRTAGDGDTRRWTSFTSITNTIGVDTPGTRGLADKIAAAVGKA</sequence>
<evidence type="ECO:0000313" key="6">
    <source>
        <dbReference type="Proteomes" id="UP001056384"/>
    </source>
</evidence>
<evidence type="ECO:0000256" key="1">
    <source>
        <dbReference type="ARBA" id="ARBA00022737"/>
    </source>
</evidence>
<keyword evidence="2" id="KW-0040">ANK repeat</keyword>
<evidence type="ECO:0000256" key="3">
    <source>
        <dbReference type="SAM" id="MobiDB-lite"/>
    </source>
</evidence>
<gene>
    <name evidence="5" type="ORF">Slin15195_G060190</name>
</gene>
<dbReference type="PANTHER" id="PTHR10039">
    <property type="entry name" value="AMELOGENIN"/>
    <property type="match status" value="1"/>
</dbReference>
<dbReference type="Gene3D" id="3.40.50.300">
    <property type="entry name" value="P-loop containing nucleotide triphosphate hydrolases"/>
    <property type="match status" value="1"/>
</dbReference>
<dbReference type="Gene3D" id="1.25.40.20">
    <property type="entry name" value="Ankyrin repeat-containing domain"/>
    <property type="match status" value="2"/>
</dbReference>
<dbReference type="EMBL" id="CP099421">
    <property type="protein sequence ID" value="USW52700.1"/>
    <property type="molecule type" value="Genomic_DNA"/>
</dbReference>
<dbReference type="PANTHER" id="PTHR10039:SF14">
    <property type="entry name" value="NACHT DOMAIN-CONTAINING PROTEIN"/>
    <property type="match status" value="1"/>
</dbReference>
<keyword evidence="1" id="KW-0677">Repeat</keyword>
<keyword evidence="5" id="KW-0378">Hydrolase</keyword>
<dbReference type="AlphaFoldDB" id="A0A9Q9API4"/>
<organism evidence="5 6">
    <name type="scientific">Septoria linicola</name>
    <dbReference type="NCBI Taxonomy" id="215465"/>
    <lineage>
        <taxon>Eukaryota</taxon>
        <taxon>Fungi</taxon>
        <taxon>Dikarya</taxon>
        <taxon>Ascomycota</taxon>
        <taxon>Pezizomycotina</taxon>
        <taxon>Dothideomycetes</taxon>
        <taxon>Dothideomycetidae</taxon>
        <taxon>Mycosphaerellales</taxon>
        <taxon>Mycosphaerellaceae</taxon>
        <taxon>Septoria</taxon>
    </lineage>
</organism>
<evidence type="ECO:0000259" key="4">
    <source>
        <dbReference type="Pfam" id="PF24883"/>
    </source>
</evidence>
<dbReference type="SUPFAM" id="SSF52540">
    <property type="entry name" value="P-loop containing nucleoside triphosphate hydrolases"/>
    <property type="match status" value="1"/>
</dbReference>
<dbReference type="InterPro" id="IPR027417">
    <property type="entry name" value="P-loop_NTPase"/>
</dbReference>
<dbReference type="GO" id="GO:0016787">
    <property type="term" value="F:hydrolase activity"/>
    <property type="evidence" value="ECO:0007669"/>
    <property type="project" value="UniProtKB-KW"/>
</dbReference>